<dbReference type="EMBL" id="UFQS01000141">
    <property type="protein sequence ID" value="SSX00395.1"/>
    <property type="molecule type" value="Genomic_DNA"/>
</dbReference>
<keyword evidence="3 6" id="KW-0238">DNA-binding</keyword>
<proteinExistence type="predicted"/>
<evidence type="ECO:0000256" key="3">
    <source>
        <dbReference type="ARBA" id="ARBA00023125"/>
    </source>
</evidence>
<dbReference type="OMA" id="NLDYMYS"/>
<feature type="region of interest" description="Disordered" evidence="8">
    <location>
        <begin position="208"/>
        <end position="267"/>
    </location>
</feature>
<dbReference type="PROSITE" id="PS00027">
    <property type="entry name" value="HOMEOBOX_1"/>
    <property type="match status" value="1"/>
</dbReference>
<feature type="DNA-binding region" description="Homeobox" evidence="6">
    <location>
        <begin position="321"/>
        <end position="380"/>
    </location>
</feature>
<dbReference type="Pfam" id="PF00046">
    <property type="entry name" value="Homeodomain"/>
    <property type="match status" value="1"/>
</dbReference>
<evidence type="ECO:0000256" key="7">
    <source>
        <dbReference type="RuleBase" id="RU000682"/>
    </source>
</evidence>
<dbReference type="PRINTS" id="PR00024">
    <property type="entry name" value="HOMEOBOX"/>
</dbReference>
<feature type="domain" description="Homeobox" evidence="9">
    <location>
        <begin position="319"/>
        <end position="379"/>
    </location>
</feature>
<protein>
    <submittedName>
        <fullName evidence="10">CSON002528 protein</fullName>
    </submittedName>
</protein>
<keyword evidence="5 6" id="KW-0539">Nucleus</keyword>
<feature type="compositionally biased region" description="Polar residues" evidence="8">
    <location>
        <begin position="390"/>
        <end position="404"/>
    </location>
</feature>
<evidence type="ECO:0000313" key="11">
    <source>
        <dbReference type="EMBL" id="SSX20775.1"/>
    </source>
</evidence>
<dbReference type="InterPro" id="IPR009057">
    <property type="entry name" value="Homeodomain-like_sf"/>
</dbReference>
<feature type="region of interest" description="Disordered" evidence="8">
    <location>
        <begin position="382"/>
        <end position="415"/>
    </location>
</feature>
<dbReference type="SMART" id="SM00389">
    <property type="entry name" value="HOX"/>
    <property type="match status" value="1"/>
</dbReference>
<dbReference type="PROSITE" id="PS50071">
    <property type="entry name" value="HOMEOBOX_2"/>
    <property type="match status" value="1"/>
</dbReference>
<dbReference type="VEuPathDB" id="VectorBase:CSON002528"/>
<evidence type="ECO:0000256" key="1">
    <source>
        <dbReference type="ARBA" id="ARBA00004123"/>
    </source>
</evidence>
<organism evidence="10">
    <name type="scientific">Culicoides sonorensis</name>
    <name type="common">Biting midge</name>
    <dbReference type="NCBI Taxonomy" id="179676"/>
    <lineage>
        <taxon>Eukaryota</taxon>
        <taxon>Metazoa</taxon>
        <taxon>Ecdysozoa</taxon>
        <taxon>Arthropoda</taxon>
        <taxon>Hexapoda</taxon>
        <taxon>Insecta</taxon>
        <taxon>Pterygota</taxon>
        <taxon>Neoptera</taxon>
        <taxon>Endopterygota</taxon>
        <taxon>Diptera</taxon>
        <taxon>Nematocera</taxon>
        <taxon>Chironomoidea</taxon>
        <taxon>Ceratopogonidae</taxon>
        <taxon>Ceratopogoninae</taxon>
        <taxon>Culicoides</taxon>
        <taxon>Monoculicoides</taxon>
    </lineage>
</organism>
<dbReference type="Gene3D" id="1.10.10.60">
    <property type="entry name" value="Homeodomain-like"/>
    <property type="match status" value="1"/>
</dbReference>
<dbReference type="InterPro" id="IPR046327">
    <property type="entry name" value="HXA1/B1/D1"/>
</dbReference>
<dbReference type="CDD" id="cd00086">
    <property type="entry name" value="homeodomain"/>
    <property type="match status" value="1"/>
</dbReference>
<evidence type="ECO:0000256" key="5">
    <source>
        <dbReference type="ARBA" id="ARBA00023242"/>
    </source>
</evidence>
<dbReference type="FunFam" id="1.10.10.60:FF:000113">
    <property type="entry name" value="homeobox protein Hox-B1"/>
    <property type="match status" value="1"/>
</dbReference>
<dbReference type="InterPro" id="IPR017970">
    <property type="entry name" value="Homeobox_CS"/>
</dbReference>
<dbReference type="GO" id="GO:0000978">
    <property type="term" value="F:RNA polymerase II cis-regulatory region sequence-specific DNA binding"/>
    <property type="evidence" value="ECO:0007669"/>
    <property type="project" value="TreeGrafter"/>
</dbReference>
<evidence type="ECO:0000313" key="10">
    <source>
        <dbReference type="EMBL" id="SSX00395.1"/>
    </source>
</evidence>
<dbReference type="EMBL" id="UFQT01000141">
    <property type="protein sequence ID" value="SSX20775.1"/>
    <property type="molecule type" value="Genomic_DNA"/>
</dbReference>
<evidence type="ECO:0000256" key="4">
    <source>
        <dbReference type="ARBA" id="ARBA00023155"/>
    </source>
</evidence>
<reference evidence="10" key="1">
    <citation type="submission" date="2018-04" db="EMBL/GenBank/DDBJ databases">
        <authorList>
            <person name="Go L.Y."/>
            <person name="Mitchell J.A."/>
        </authorList>
    </citation>
    <scope>NUCLEOTIDE SEQUENCE</scope>
    <source>
        <tissue evidence="10">Whole organism</tissue>
    </source>
</reference>
<feature type="region of interest" description="Disordered" evidence="8">
    <location>
        <begin position="83"/>
        <end position="108"/>
    </location>
</feature>
<evidence type="ECO:0000259" key="9">
    <source>
        <dbReference type="PROSITE" id="PS50071"/>
    </source>
</evidence>
<reference evidence="11" key="2">
    <citation type="submission" date="2018-07" db="EMBL/GenBank/DDBJ databases">
        <authorList>
            <person name="Quirk P.G."/>
            <person name="Krulwich T.A."/>
        </authorList>
    </citation>
    <scope>NUCLEOTIDE SEQUENCE</scope>
</reference>
<dbReference type="SUPFAM" id="SSF46689">
    <property type="entry name" value="Homeodomain-like"/>
    <property type="match status" value="1"/>
</dbReference>
<dbReference type="AlphaFoldDB" id="A0A336KAF1"/>
<comment type="subcellular location">
    <subcellularLocation>
        <location evidence="1 6 7">Nucleus</location>
    </subcellularLocation>
</comment>
<dbReference type="PANTHER" id="PTHR45946:SF4">
    <property type="entry name" value="HOMEOBOX PROTEIN ROUGH-RELATED"/>
    <property type="match status" value="1"/>
</dbReference>
<feature type="compositionally biased region" description="Low complexity" evidence="8">
    <location>
        <begin position="245"/>
        <end position="267"/>
    </location>
</feature>
<dbReference type="InterPro" id="IPR001356">
    <property type="entry name" value="HD"/>
</dbReference>
<feature type="compositionally biased region" description="Low complexity" evidence="8">
    <location>
        <begin position="83"/>
        <end position="104"/>
    </location>
</feature>
<dbReference type="InterPro" id="IPR020479">
    <property type="entry name" value="HD_metazoa"/>
</dbReference>
<keyword evidence="4 6" id="KW-0371">Homeobox</keyword>
<dbReference type="GO" id="GO:0000981">
    <property type="term" value="F:DNA-binding transcription factor activity, RNA polymerase II-specific"/>
    <property type="evidence" value="ECO:0007669"/>
    <property type="project" value="InterPro"/>
</dbReference>
<dbReference type="GO" id="GO:0005634">
    <property type="term" value="C:nucleus"/>
    <property type="evidence" value="ECO:0007669"/>
    <property type="project" value="UniProtKB-SubCell"/>
</dbReference>
<accession>A0A336KAF1</accession>
<dbReference type="PANTHER" id="PTHR45946">
    <property type="entry name" value="HOMEOBOX PROTEIN ROUGH-RELATED"/>
    <property type="match status" value="1"/>
</dbReference>
<evidence type="ECO:0000256" key="2">
    <source>
        <dbReference type="ARBA" id="ARBA00022473"/>
    </source>
</evidence>
<name>A0A336KAF1_CULSO</name>
<keyword evidence="2" id="KW-0217">Developmental protein</keyword>
<gene>
    <name evidence="10" type="primary">CSON002528</name>
</gene>
<evidence type="ECO:0000256" key="6">
    <source>
        <dbReference type="PROSITE-ProRule" id="PRU00108"/>
    </source>
</evidence>
<evidence type="ECO:0000256" key="8">
    <source>
        <dbReference type="SAM" id="MobiDB-lite"/>
    </source>
</evidence>
<sequence length="415" mass="46300">MMNVSANPYNTDHESTYRNTASCMAVAPPSTDHLHTHYPPTSQIHESATHTTPGLLYHHSHLLEYGITTSNSPIMGESYYETSPYNSSNNTTTSSTYNNSSMPSPDHHIISSDNGLSYTNLDYMYSGTLNPSGYSPYNPDDRLRMPGQQYDHLSQCNYPGTQNPGWIQQHHTMPHPFTDPSMLEGSVTDVKQVMDHGQFMKDSRKLGYVPGSISHQTQPQPPPPPPGFGMTGKSGDVGGDHLNLSNNTTVPTSQQQQQQSTVSHTPTYKWMQVKRNVPKPQSSKSPVMQDYVLPVHQLDMCKGYPSSLLNSANAVLLNNNNNTGRTNFTNKQLTELEKEFHFNKYLTRARRIEIANALQLNETQVKIWFQNRRMKQKKRIKEGLIPIEPSSCSSPNPGVISSSQGGSGENSRESE</sequence>